<accession>A0ABW3G1D9</accession>
<reference evidence="3" key="1">
    <citation type="journal article" date="2019" name="Int. J. Syst. Evol. Microbiol.">
        <title>The Global Catalogue of Microorganisms (GCM) 10K type strain sequencing project: providing services to taxonomists for standard genome sequencing and annotation.</title>
        <authorList>
            <consortium name="The Broad Institute Genomics Platform"/>
            <consortium name="The Broad Institute Genome Sequencing Center for Infectious Disease"/>
            <person name="Wu L."/>
            <person name="Ma J."/>
        </authorList>
    </citation>
    <scope>NUCLEOTIDE SEQUENCE [LARGE SCALE GENOMIC DNA]</scope>
    <source>
        <strain evidence="3">CCUG 56401</strain>
    </source>
</reference>
<name>A0ABW3G1D9_9PSEU</name>
<dbReference type="InterPro" id="IPR024414">
    <property type="entry name" value="Uncharacterised_PrgI"/>
</dbReference>
<evidence type="ECO:0000313" key="2">
    <source>
        <dbReference type="EMBL" id="MFD0923989.1"/>
    </source>
</evidence>
<dbReference type="Pfam" id="PF12666">
    <property type="entry name" value="PrgI"/>
    <property type="match status" value="1"/>
</dbReference>
<keyword evidence="1" id="KW-1133">Transmembrane helix</keyword>
<keyword evidence="1" id="KW-0472">Membrane</keyword>
<proteinExistence type="predicted"/>
<gene>
    <name evidence="2" type="ORF">ACFQ16_29950</name>
</gene>
<protein>
    <submittedName>
        <fullName evidence="2">PrgI family protein</fullName>
    </submittedName>
</protein>
<feature type="transmembrane region" description="Helical" evidence="1">
    <location>
        <begin position="46"/>
        <end position="69"/>
    </location>
</feature>
<dbReference type="EMBL" id="JBHTIW010000052">
    <property type="protein sequence ID" value="MFD0923989.1"/>
    <property type="molecule type" value="Genomic_DNA"/>
</dbReference>
<keyword evidence="1" id="KW-0812">Transmembrane</keyword>
<dbReference type="Proteomes" id="UP001597018">
    <property type="component" value="Unassembled WGS sequence"/>
</dbReference>
<sequence length="183" mass="19331">MSQSVRIPADVDREDRILAGFTARQVLVMAVTALLLYGGWQVTRAVVPVIAYLVVAVPVGIAVSAVVIVRRDGVTLDRLLLTAIRQRLQPRRRVAAGQTPAEVPDWLANVASSADGPAPGRLELPATGVAEAGVVDLGSEGVALIAACSTVNFALRTPAEQEALTAAFGRYLHSLRACLTWLV</sequence>
<comment type="caution">
    <text evidence="2">The sequence shown here is derived from an EMBL/GenBank/DDBJ whole genome shotgun (WGS) entry which is preliminary data.</text>
</comment>
<keyword evidence="3" id="KW-1185">Reference proteome</keyword>
<organism evidence="2 3">
    <name type="scientific">Saccharopolyspora rosea</name>
    <dbReference type="NCBI Taxonomy" id="524884"/>
    <lineage>
        <taxon>Bacteria</taxon>
        <taxon>Bacillati</taxon>
        <taxon>Actinomycetota</taxon>
        <taxon>Actinomycetes</taxon>
        <taxon>Pseudonocardiales</taxon>
        <taxon>Pseudonocardiaceae</taxon>
        <taxon>Saccharopolyspora</taxon>
    </lineage>
</organism>
<dbReference type="RefSeq" id="WP_345602070.1">
    <property type="nucleotide sequence ID" value="NZ_BAABLT010000058.1"/>
</dbReference>
<evidence type="ECO:0000313" key="3">
    <source>
        <dbReference type="Proteomes" id="UP001597018"/>
    </source>
</evidence>
<feature type="transmembrane region" description="Helical" evidence="1">
    <location>
        <begin position="21"/>
        <end position="40"/>
    </location>
</feature>
<evidence type="ECO:0000256" key="1">
    <source>
        <dbReference type="SAM" id="Phobius"/>
    </source>
</evidence>